<dbReference type="Pfam" id="PF07963">
    <property type="entry name" value="N_methyl"/>
    <property type="match status" value="1"/>
</dbReference>
<accession>A0ABU3SSJ3</accession>
<evidence type="ECO:0000256" key="1">
    <source>
        <dbReference type="SAM" id="Phobius"/>
    </source>
</evidence>
<reference evidence="2 3" key="1">
    <citation type="submission" date="2023-10" db="EMBL/GenBank/DDBJ databases">
        <title>Glaciecola aquimarina strain GGW-M5 nov., isolated from a coastal seawater.</title>
        <authorList>
            <person name="Bayburt H."/>
            <person name="Kim J.M."/>
            <person name="Choi B.J."/>
            <person name="Jeon C.O."/>
        </authorList>
    </citation>
    <scope>NUCLEOTIDE SEQUENCE [LARGE SCALE GENOMIC DNA]</scope>
    <source>
        <strain evidence="2 3">KCTC 32108</strain>
    </source>
</reference>
<proteinExistence type="predicted"/>
<dbReference type="InterPro" id="IPR012902">
    <property type="entry name" value="N_methyl_site"/>
</dbReference>
<dbReference type="PROSITE" id="PS00409">
    <property type="entry name" value="PROKAR_NTER_METHYL"/>
    <property type="match status" value="1"/>
</dbReference>
<comment type="caution">
    <text evidence="2">The sequence shown here is derived from an EMBL/GenBank/DDBJ whole genome shotgun (WGS) entry which is preliminary data.</text>
</comment>
<keyword evidence="1" id="KW-1133">Transmembrane helix</keyword>
<gene>
    <name evidence="2" type="ORF">RS130_02750</name>
</gene>
<evidence type="ECO:0000313" key="2">
    <source>
        <dbReference type="EMBL" id="MDU0352991.1"/>
    </source>
</evidence>
<sequence>MNKAKLPRGFTLIELIIVIVILGILAVVAAPKFIDLQGDAIAAQMSSIQGTLKSANTFTYAKATLSNQQSLSSGSISIGNATVSTTVGYLTADAANVVKALQGSYEIMVGAADTITADWGVFDLPGGDAIYIVPKGYATFENCNVYYNVDASNLTEPVFYRLTTSGC</sequence>
<name>A0ABU3SSJ3_9ALTE</name>
<organism evidence="2 3">
    <name type="scientific">Paraglaciecola aquimarina</name>
    <dbReference type="NCBI Taxonomy" id="1235557"/>
    <lineage>
        <taxon>Bacteria</taxon>
        <taxon>Pseudomonadati</taxon>
        <taxon>Pseudomonadota</taxon>
        <taxon>Gammaproteobacteria</taxon>
        <taxon>Alteromonadales</taxon>
        <taxon>Alteromonadaceae</taxon>
        <taxon>Paraglaciecola</taxon>
    </lineage>
</organism>
<evidence type="ECO:0000313" key="3">
    <source>
        <dbReference type="Proteomes" id="UP001247805"/>
    </source>
</evidence>
<dbReference type="InterPro" id="IPR045584">
    <property type="entry name" value="Pilin-like"/>
</dbReference>
<dbReference type="Proteomes" id="UP001247805">
    <property type="component" value="Unassembled WGS sequence"/>
</dbReference>
<dbReference type="NCBIfam" id="TIGR02532">
    <property type="entry name" value="IV_pilin_GFxxxE"/>
    <property type="match status" value="1"/>
</dbReference>
<dbReference type="EMBL" id="JAWDIO010000002">
    <property type="protein sequence ID" value="MDU0352991.1"/>
    <property type="molecule type" value="Genomic_DNA"/>
</dbReference>
<feature type="transmembrane region" description="Helical" evidence="1">
    <location>
        <begin position="12"/>
        <end position="34"/>
    </location>
</feature>
<dbReference type="RefSeq" id="WP_316024690.1">
    <property type="nucleotide sequence ID" value="NZ_JAWDIO010000002.1"/>
</dbReference>
<keyword evidence="1" id="KW-0472">Membrane</keyword>
<dbReference type="Gene3D" id="3.30.700.10">
    <property type="entry name" value="Glycoprotein, Type 4 Pilin"/>
    <property type="match status" value="1"/>
</dbReference>
<keyword evidence="1" id="KW-0812">Transmembrane</keyword>
<protein>
    <submittedName>
        <fullName evidence="2">Prepilin-type N-terminal cleavage/methylation domain-containing protein</fullName>
    </submittedName>
</protein>
<dbReference type="SUPFAM" id="SSF54523">
    <property type="entry name" value="Pili subunits"/>
    <property type="match status" value="1"/>
</dbReference>
<keyword evidence="3" id="KW-1185">Reference proteome</keyword>